<name>A0A8J3FNQ3_9ACTN</name>
<sequence>MSSWILVPSLVSLRNEFNLLAPGRDHTSDGSIGDTAHSQTSSDHNPDETGKTPYEDSDNINEVHAIDVDDDLRKAGWTMQRCVQIIVERHRSGKDNRLQNVIYNRHIWSRSWGWTTRTYTGTNPHTEHAHFSARYGSGSGSSNPENGTSPWGLLEEDDSMTKDEMRQLAVMIGEEVAKHVANLPVNVNGQDWKLSSAIGYMTRKTYEIEGNTEQAPTAG</sequence>
<organism evidence="2 3">
    <name type="scientific">Mangrovihabitans endophyticus</name>
    <dbReference type="NCBI Taxonomy" id="1751298"/>
    <lineage>
        <taxon>Bacteria</taxon>
        <taxon>Bacillati</taxon>
        <taxon>Actinomycetota</taxon>
        <taxon>Actinomycetes</taxon>
        <taxon>Micromonosporales</taxon>
        <taxon>Micromonosporaceae</taxon>
        <taxon>Mangrovihabitans</taxon>
    </lineage>
</organism>
<feature type="region of interest" description="Disordered" evidence="1">
    <location>
        <begin position="130"/>
        <end position="155"/>
    </location>
</feature>
<gene>
    <name evidence="2" type="ORF">GCM10012284_23600</name>
</gene>
<dbReference type="AlphaFoldDB" id="A0A8J3FNQ3"/>
<feature type="compositionally biased region" description="Basic and acidic residues" evidence="1">
    <location>
        <begin position="44"/>
        <end position="54"/>
    </location>
</feature>
<reference evidence="2" key="2">
    <citation type="submission" date="2020-09" db="EMBL/GenBank/DDBJ databases">
        <authorList>
            <person name="Sun Q."/>
            <person name="Zhou Y."/>
        </authorList>
    </citation>
    <scope>NUCLEOTIDE SEQUENCE</scope>
    <source>
        <strain evidence="2">CGMCC 4.7299</strain>
    </source>
</reference>
<protein>
    <submittedName>
        <fullName evidence="2">Uncharacterized protein</fullName>
    </submittedName>
</protein>
<reference evidence="2" key="1">
    <citation type="journal article" date="2014" name="Int. J. Syst. Evol. Microbiol.">
        <title>Complete genome sequence of Corynebacterium casei LMG S-19264T (=DSM 44701T), isolated from a smear-ripened cheese.</title>
        <authorList>
            <consortium name="US DOE Joint Genome Institute (JGI-PGF)"/>
            <person name="Walter F."/>
            <person name="Albersmeier A."/>
            <person name="Kalinowski J."/>
            <person name="Ruckert C."/>
        </authorList>
    </citation>
    <scope>NUCLEOTIDE SEQUENCE</scope>
    <source>
        <strain evidence="2">CGMCC 4.7299</strain>
    </source>
</reference>
<proteinExistence type="predicted"/>
<dbReference type="RefSeq" id="WP_189079198.1">
    <property type="nucleotide sequence ID" value="NZ_BMMX01000007.1"/>
</dbReference>
<evidence type="ECO:0000256" key="1">
    <source>
        <dbReference type="SAM" id="MobiDB-lite"/>
    </source>
</evidence>
<dbReference type="Proteomes" id="UP000656042">
    <property type="component" value="Unassembled WGS sequence"/>
</dbReference>
<evidence type="ECO:0000313" key="3">
    <source>
        <dbReference type="Proteomes" id="UP000656042"/>
    </source>
</evidence>
<feature type="region of interest" description="Disordered" evidence="1">
    <location>
        <begin position="23"/>
        <end position="59"/>
    </location>
</feature>
<dbReference type="EMBL" id="BMMX01000007">
    <property type="protein sequence ID" value="GGK88812.1"/>
    <property type="molecule type" value="Genomic_DNA"/>
</dbReference>
<evidence type="ECO:0000313" key="2">
    <source>
        <dbReference type="EMBL" id="GGK88812.1"/>
    </source>
</evidence>
<keyword evidence="3" id="KW-1185">Reference proteome</keyword>
<accession>A0A8J3FNQ3</accession>
<comment type="caution">
    <text evidence="2">The sequence shown here is derived from an EMBL/GenBank/DDBJ whole genome shotgun (WGS) entry which is preliminary data.</text>
</comment>